<evidence type="ECO:0000313" key="8">
    <source>
        <dbReference type="Proteomes" id="UP000026682"/>
    </source>
</evidence>
<dbReference type="InterPro" id="IPR035994">
    <property type="entry name" value="Nucleoside_phosphorylase_sf"/>
</dbReference>
<evidence type="ECO:0000256" key="1">
    <source>
        <dbReference type="ARBA" id="ARBA00004945"/>
    </source>
</evidence>
<dbReference type="GO" id="GO:0019509">
    <property type="term" value="P:L-methionine salvage from methylthioadenosine"/>
    <property type="evidence" value="ECO:0007669"/>
    <property type="project" value="UniProtKB-UniPathway"/>
</dbReference>
<dbReference type="AlphaFoldDB" id="A0A158M832"/>
<dbReference type="GO" id="GO:0009164">
    <property type="term" value="P:nucleoside catabolic process"/>
    <property type="evidence" value="ECO:0007669"/>
    <property type="project" value="InterPro"/>
</dbReference>
<dbReference type="RefSeq" id="WP_005016903.1">
    <property type="nucleotide sequence ID" value="NZ_JFZZ01000022.1"/>
</dbReference>
<keyword evidence="3" id="KW-0028">Amino-acid biosynthesis</keyword>
<comment type="pathway">
    <text evidence="1">Amino-acid biosynthesis; L-methionine biosynthesis via salvage pathway; S-methyl-5-thio-alpha-D-ribose 1-phosphate from S-methyl-5'-thioadenosine (hydrolase route): step 1/2.</text>
</comment>
<keyword evidence="5" id="KW-0486">Methionine biosynthesis</keyword>
<dbReference type="NCBIfam" id="NF004079">
    <property type="entry name" value="PRK05584.1"/>
    <property type="match status" value="1"/>
</dbReference>
<dbReference type="Gene3D" id="3.40.50.1580">
    <property type="entry name" value="Nucleoside phosphorylase domain"/>
    <property type="match status" value="1"/>
</dbReference>
<dbReference type="Pfam" id="PF01048">
    <property type="entry name" value="PNP_UDP_1"/>
    <property type="match status" value="1"/>
</dbReference>
<evidence type="ECO:0000313" key="7">
    <source>
        <dbReference type="EMBL" id="KAK97852.1"/>
    </source>
</evidence>
<dbReference type="GO" id="GO:0008930">
    <property type="term" value="F:methylthioadenosine nucleosidase activity"/>
    <property type="evidence" value="ECO:0007669"/>
    <property type="project" value="InterPro"/>
</dbReference>
<dbReference type="EC" id="3.2.2.9" evidence="2"/>
<dbReference type="EMBL" id="JFZZ01000022">
    <property type="protein sequence ID" value="KAK97852.1"/>
    <property type="molecule type" value="Genomic_DNA"/>
</dbReference>
<comment type="caution">
    <text evidence="7">The sequence shown here is derived from an EMBL/GenBank/DDBJ whole genome shotgun (WGS) entry which is preliminary data.</text>
</comment>
<feature type="domain" description="Nucleoside phosphorylase" evidence="6">
    <location>
        <begin position="27"/>
        <end position="256"/>
    </location>
</feature>
<keyword evidence="4 7" id="KW-0378">Hydrolase</keyword>
<evidence type="ECO:0000256" key="3">
    <source>
        <dbReference type="ARBA" id="ARBA00022605"/>
    </source>
</evidence>
<dbReference type="STRING" id="35814.BBB42_17310"/>
<dbReference type="InterPro" id="IPR010049">
    <property type="entry name" value="MTA_SAH_Nsdase"/>
</dbReference>
<gene>
    <name evidence="7" type="primary">mtnN</name>
    <name evidence="7" type="ORF">L497_2894</name>
</gene>
<evidence type="ECO:0000256" key="4">
    <source>
        <dbReference type="ARBA" id="ARBA00022801"/>
    </source>
</evidence>
<dbReference type="UniPathway" id="UPA00904">
    <property type="reaction ID" value="UER00871"/>
</dbReference>
<proteinExistence type="predicted"/>
<evidence type="ECO:0000259" key="6">
    <source>
        <dbReference type="Pfam" id="PF01048"/>
    </source>
</evidence>
<evidence type="ECO:0000256" key="2">
    <source>
        <dbReference type="ARBA" id="ARBA00011974"/>
    </source>
</evidence>
<name>A0A158M832_9BORD</name>
<dbReference type="InterPro" id="IPR000845">
    <property type="entry name" value="Nucleoside_phosphorylase_d"/>
</dbReference>
<protein>
    <recommendedName>
        <fullName evidence="2">adenosylhomocysteine nucleosidase</fullName>
        <ecNumber evidence="2">3.2.2.9</ecNumber>
    </recommendedName>
</protein>
<evidence type="ECO:0000256" key="5">
    <source>
        <dbReference type="ARBA" id="ARBA00023167"/>
    </source>
</evidence>
<accession>A0A158M832</accession>
<organism evidence="7 8">
    <name type="scientific">Bordetella holmesii CDC-H585-BH</name>
    <dbReference type="NCBI Taxonomy" id="1331206"/>
    <lineage>
        <taxon>Bacteria</taxon>
        <taxon>Pseudomonadati</taxon>
        <taxon>Pseudomonadota</taxon>
        <taxon>Betaproteobacteria</taxon>
        <taxon>Burkholderiales</taxon>
        <taxon>Alcaligenaceae</taxon>
        <taxon>Bordetella</taxon>
    </lineage>
</organism>
<dbReference type="GO" id="GO:0005829">
    <property type="term" value="C:cytosol"/>
    <property type="evidence" value="ECO:0007669"/>
    <property type="project" value="TreeGrafter"/>
</dbReference>
<reference evidence="7 8" key="1">
    <citation type="submission" date="2014-03" db="EMBL/GenBank/DDBJ databases">
        <title>Genome sequence of Bordetella holmseii.</title>
        <authorList>
            <person name="Harvill E."/>
            <person name="Goodfield L.L."/>
            <person name="Ivanov Y."/>
            <person name="Meyer J.A."/>
            <person name="Newth C."/>
            <person name="Cassiday P."/>
            <person name="Tondella M.L."/>
            <person name="Liao P."/>
            <person name="Zimmerman J."/>
            <person name="Meert K."/>
            <person name="Wessel D."/>
            <person name="Berger J."/>
            <person name="Dean J.M."/>
            <person name="Holubkov R."/>
            <person name="Burr J."/>
            <person name="Liu T."/>
            <person name="Brinkac L.M."/>
            <person name="Sanka R."/>
            <person name="Kim M."/>
            <person name="Losada L."/>
        </authorList>
    </citation>
    <scope>NUCLEOTIDE SEQUENCE [LARGE SCALE GENOMIC DNA]</scope>
    <source>
        <strain evidence="7 8">CDC-H585-BH</strain>
    </source>
</reference>
<dbReference type="Proteomes" id="UP000026682">
    <property type="component" value="Unassembled WGS sequence"/>
</dbReference>
<sequence length="263" mass="28017">MGPTPDAKNAGHGYALAPHSKESIIAIGILAALADEIRDLIDAMAPGAQVHRIGMRDYHQGVLHGHECVIALTRVGKVAAAATTATLLQRFRIGQVIFTGVAGGIHSGVRVGDVVIGAQALQHDMDARPLFPRYEVPLLGVTRLHADGQLSRRLAECAEHFVQGRGSRVHCGLVATGDRFVGDAVTGADLRASLPDALCVEMEGAAVAQVCHEFGVPWALLRTISDHADSQADIDFLQFLRDVASVYSAGILRRYLQTWPLAA</sequence>
<keyword evidence="7" id="KW-0326">Glycosidase</keyword>
<dbReference type="PATRIC" id="fig|1331206.3.peg.625"/>
<dbReference type="GO" id="GO:0008782">
    <property type="term" value="F:adenosylhomocysteine nucleosidase activity"/>
    <property type="evidence" value="ECO:0007669"/>
    <property type="project" value="UniProtKB-EC"/>
</dbReference>
<dbReference type="NCBIfam" id="TIGR01704">
    <property type="entry name" value="MTA_SAH-Nsdase"/>
    <property type="match status" value="1"/>
</dbReference>
<dbReference type="PANTHER" id="PTHR46832">
    <property type="entry name" value="5'-METHYLTHIOADENOSINE/S-ADENOSYLHOMOCYSTEINE NUCLEOSIDASE"/>
    <property type="match status" value="1"/>
</dbReference>
<dbReference type="SUPFAM" id="SSF53167">
    <property type="entry name" value="Purine and uridine phosphorylases"/>
    <property type="match status" value="1"/>
</dbReference>
<dbReference type="GO" id="GO:0019284">
    <property type="term" value="P:L-methionine salvage from S-adenosylmethionine"/>
    <property type="evidence" value="ECO:0007669"/>
    <property type="project" value="TreeGrafter"/>
</dbReference>
<dbReference type="PANTHER" id="PTHR46832:SF1">
    <property type="entry name" value="5'-METHYLTHIOADENOSINE_S-ADENOSYLHOMOCYSTEINE NUCLEOSIDASE"/>
    <property type="match status" value="1"/>
</dbReference>
<dbReference type="GeneID" id="93121938"/>
<dbReference type="CDD" id="cd09008">
    <property type="entry name" value="MTAN"/>
    <property type="match status" value="1"/>
</dbReference>